<comment type="subcellular location">
    <subcellularLocation>
        <location evidence="4 5">Nucleus</location>
    </subcellularLocation>
</comment>
<proteinExistence type="predicted"/>
<reference evidence="8" key="1">
    <citation type="journal article" date="2023" name="G3 (Bethesda)">
        <title>Whole genome assembly and annotation of the endangered Caribbean coral Acropora cervicornis.</title>
        <authorList>
            <person name="Selwyn J.D."/>
            <person name="Vollmer S.V."/>
        </authorList>
    </citation>
    <scope>NUCLEOTIDE SEQUENCE</scope>
    <source>
        <strain evidence="8">K2</strain>
    </source>
</reference>
<evidence type="ECO:0000256" key="5">
    <source>
        <dbReference type="RuleBase" id="RU000682"/>
    </source>
</evidence>
<evidence type="ECO:0000313" key="8">
    <source>
        <dbReference type="EMBL" id="KAK2570099.1"/>
    </source>
</evidence>
<dbReference type="Pfam" id="PF00046">
    <property type="entry name" value="Homeodomain"/>
    <property type="match status" value="1"/>
</dbReference>
<dbReference type="InterPro" id="IPR000047">
    <property type="entry name" value="HTH_motif"/>
</dbReference>
<dbReference type="GO" id="GO:0000978">
    <property type="term" value="F:RNA polymerase II cis-regulatory region sequence-specific DNA binding"/>
    <property type="evidence" value="ECO:0007669"/>
    <property type="project" value="TreeGrafter"/>
</dbReference>
<dbReference type="FunFam" id="1.10.10.60:FF:000424">
    <property type="entry name" value="ANTP homeobox protein"/>
    <property type="match status" value="1"/>
</dbReference>
<feature type="region of interest" description="Disordered" evidence="6">
    <location>
        <begin position="186"/>
        <end position="242"/>
    </location>
</feature>
<dbReference type="InterPro" id="IPR001356">
    <property type="entry name" value="HD"/>
</dbReference>
<accession>A0AAD9QZ35</accession>
<sequence length="271" mass="30394">MNLSYQSEYCFEPTAPCKSAFMELPSTPGAHSYPNYNSVPSNYNPYTAAMRYYRPPTSQDYPLACKARNSFTMPPLNHHPLSHHPYLSPSLQAFGASHNSPHDDLKGVCDEPRLNGKGKKIRKPRTIYSSFQLRELTKRFQRTQYLALPERAELAALLGLTQTQVKIWFQNRRSKFKKNVKANEDNSNFSVSEDSIKTEGRPGSSSNESGIPNGVAWSSSESNATASRDPETPPSFPILASNEPVSSTPQWCNVSNHGIKSPFITERCQRM</sequence>
<dbReference type="CDD" id="cd00086">
    <property type="entry name" value="homeodomain"/>
    <property type="match status" value="1"/>
</dbReference>
<dbReference type="PROSITE" id="PS00027">
    <property type="entry name" value="HOMEOBOX_1"/>
    <property type="match status" value="1"/>
</dbReference>
<evidence type="ECO:0000259" key="7">
    <source>
        <dbReference type="PROSITE" id="PS50071"/>
    </source>
</evidence>
<dbReference type="PANTHER" id="PTHR24327">
    <property type="entry name" value="HOMEOBOX PROTEIN"/>
    <property type="match status" value="1"/>
</dbReference>
<keyword evidence="2 4" id="KW-0371">Homeobox</keyword>
<dbReference type="GO" id="GO:0005634">
    <property type="term" value="C:nucleus"/>
    <property type="evidence" value="ECO:0007669"/>
    <property type="project" value="UniProtKB-SubCell"/>
</dbReference>
<dbReference type="SUPFAM" id="SSF46689">
    <property type="entry name" value="Homeodomain-like"/>
    <property type="match status" value="1"/>
</dbReference>
<dbReference type="PROSITE" id="PS50071">
    <property type="entry name" value="HOMEOBOX_2"/>
    <property type="match status" value="1"/>
</dbReference>
<gene>
    <name evidence="8" type="ORF">P5673_004848</name>
</gene>
<protein>
    <submittedName>
        <fullName evidence="8">Homeobox protein Dlx4a</fullName>
    </submittedName>
</protein>
<dbReference type="Gene3D" id="1.10.10.60">
    <property type="entry name" value="Homeodomain-like"/>
    <property type="match status" value="1"/>
</dbReference>
<reference evidence="8" key="2">
    <citation type="journal article" date="2023" name="Science">
        <title>Genomic signatures of disease resistance in endangered staghorn corals.</title>
        <authorList>
            <person name="Vollmer S.V."/>
            <person name="Selwyn J.D."/>
            <person name="Despard B.A."/>
            <person name="Roesel C.L."/>
        </authorList>
    </citation>
    <scope>NUCLEOTIDE SEQUENCE</scope>
    <source>
        <strain evidence="8">K2</strain>
    </source>
</reference>
<comment type="caution">
    <text evidence="8">The sequence shown here is derived from an EMBL/GenBank/DDBJ whole genome shotgun (WGS) entry which is preliminary data.</text>
</comment>
<dbReference type="GO" id="GO:0000981">
    <property type="term" value="F:DNA-binding transcription factor activity, RNA polymerase II-specific"/>
    <property type="evidence" value="ECO:0007669"/>
    <property type="project" value="InterPro"/>
</dbReference>
<dbReference type="PRINTS" id="PR00031">
    <property type="entry name" value="HTHREPRESSR"/>
</dbReference>
<keyword evidence="9" id="KW-1185">Reference proteome</keyword>
<evidence type="ECO:0000256" key="4">
    <source>
        <dbReference type="PROSITE-ProRule" id="PRU00108"/>
    </source>
</evidence>
<evidence type="ECO:0000256" key="3">
    <source>
        <dbReference type="ARBA" id="ARBA00023242"/>
    </source>
</evidence>
<dbReference type="EMBL" id="JARQWQ010000008">
    <property type="protein sequence ID" value="KAK2570099.1"/>
    <property type="molecule type" value="Genomic_DNA"/>
</dbReference>
<feature type="compositionally biased region" description="Polar residues" evidence="6">
    <location>
        <begin position="203"/>
        <end position="226"/>
    </location>
</feature>
<organism evidence="8 9">
    <name type="scientific">Acropora cervicornis</name>
    <name type="common">Staghorn coral</name>
    <dbReference type="NCBI Taxonomy" id="6130"/>
    <lineage>
        <taxon>Eukaryota</taxon>
        <taxon>Metazoa</taxon>
        <taxon>Cnidaria</taxon>
        <taxon>Anthozoa</taxon>
        <taxon>Hexacorallia</taxon>
        <taxon>Scleractinia</taxon>
        <taxon>Astrocoeniina</taxon>
        <taxon>Acroporidae</taxon>
        <taxon>Acropora</taxon>
    </lineage>
</organism>
<feature type="DNA-binding region" description="Homeobox" evidence="4">
    <location>
        <begin position="121"/>
        <end position="180"/>
    </location>
</feature>
<dbReference type="PANTHER" id="PTHR24327:SF81">
    <property type="entry name" value="HOMEOTIC PROTEIN DISTAL-LESS-RELATED"/>
    <property type="match status" value="1"/>
</dbReference>
<dbReference type="InterPro" id="IPR020479">
    <property type="entry name" value="HD_metazoa"/>
</dbReference>
<evidence type="ECO:0000256" key="1">
    <source>
        <dbReference type="ARBA" id="ARBA00023125"/>
    </source>
</evidence>
<dbReference type="InterPro" id="IPR009057">
    <property type="entry name" value="Homeodomain-like_sf"/>
</dbReference>
<keyword evidence="1 4" id="KW-0238">DNA-binding</keyword>
<keyword evidence="3 4" id="KW-0539">Nucleus</keyword>
<name>A0AAD9QZ35_ACRCE</name>
<evidence type="ECO:0000256" key="6">
    <source>
        <dbReference type="SAM" id="MobiDB-lite"/>
    </source>
</evidence>
<dbReference type="InterPro" id="IPR017970">
    <property type="entry name" value="Homeobox_CS"/>
</dbReference>
<dbReference type="PRINTS" id="PR00024">
    <property type="entry name" value="HOMEOBOX"/>
</dbReference>
<evidence type="ECO:0000256" key="2">
    <source>
        <dbReference type="ARBA" id="ARBA00023155"/>
    </source>
</evidence>
<dbReference type="InterPro" id="IPR050460">
    <property type="entry name" value="Distal-less_Homeobox_TF"/>
</dbReference>
<dbReference type="Proteomes" id="UP001249851">
    <property type="component" value="Unassembled WGS sequence"/>
</dbReference>
<evidence type="ECO:0000313" key="9">
    <source>
        <dbReference type="Proteomes" id="UP001249851"/>
    </source>
</evidence>
<dbReference type="AlphaFoldDB" id="A0AAD9QZ35"/>
<dbReference type="SMART" id="SM00389">
    <property type="entry name" value="HOX"/>
    <property type="match status" value="1"/>
</dbReference>
<feature type="domain" description="Homeobox" evidence="7">
    <location>
        <begin position="119"/>
        <end position="179"/>
    </location>
</feature>